<evidence type="ECO:0000313" key="1">
    <source>
        <dbReference type="EMBL" id="MBY6278262.1"/>
    </source>
</evidence>
<dbReference type="Proteomes" id="UP000732377">
    <property type="component" value="Unassembled WGS sequence"/>
</dbReference>
<name>A0A953I7G9_SYMTR</name>
<comment type="caution">
    <text evidence="1">The sequence shown here is derived from an EMBL/GenBank/DDBJ whole genome shotgun (WGS) entry which is preliminary data.</text>
</comment>
<dbReference type="AlphaFoldDB" id="A0A953I7G9"/>
<reference evidence="1" key="1">
    <citation type="submission" date="2017-11" db="EMBL/GenBank/DDBJ databases">
        <title>Three new genomes from thermophilic consortium.</title>
        <authorList>
            <person name="Quaggio R."/>
            <person name="Amgarten D."/>
            <person name="Setubal J.C."/>
        </authorList>
    </citation>
    <scope>NUCLEOTIDE SEQUENCE</scope>
    <source>
        <strain evidence="1">ZCTH01-B2</strain>
    </source>
</reference>
<dbReference type="EMBL" id="PIUK01000412">
    <property type="protein sequence ID" value="MBY6278262.1"/>
    <property type="molecule type" value="Genomic_DNA"/>
</dbReference>
<gene>
    <name evidence="1" type="ORF">CWE10_19255</name>
</gene>
<protein>
    <submittedName>
        <fullName evidence="1">Uncharacterized protein</fullName>
    </submittedName>
</protein>
<dbReference type="RefSeq" id="WP_273381692.1">
    <property type="nucleotide sequence ID" value="NZ_PIUK01000412.1"/>
</dbReference>
<evidence type="ECO:0000313" key="2">
    <source>
        <dbReference type="Proteomes" id="UP000732377"/>
    </source>
</evidence>
<organism evidence="1 2">
    <name type="scientific">Symbiobacterium thermophilum</name>
    <dbReference type="NCBI Taxonomy" id="2734"/>
    <lineage>
        <taxon>Bacteria</taxon>
        <taxon>Bacillati</taxon>
        <taxon>Bacillota</taxon>
        <taxon>Clostridia</taxon>
        <taxon>Eubacteriales</taxon>
        <taxon>Symbiobacteriaceae</taxon>
        <taxon>Symbiobacterium</taxon>
    </lineage>
</organism>
<accession>A0A953I7G9</accession>
<proteinExistence type="predicted"/>
<sequence length="192" mass="21855">MTQPAVEERHHPWCKDPNLTRQPICPIDRAAMIRGEDGVFRCRRQPRHEFRVMRERPRRTIPYDTYCPSNMSCPACQAEMQSVPGFPGLWVCTEDAAHILDLHPPILVCERPKELMRDNQWVNRGAVAGPTTHWLAHIGITTPLLPPPQSNGGDGTYCQPLGTIRHSGGSKSGRRRKKPKKVTRSYLIDFGW</sequence>